<organism evidence="1">
    <name type="scientific">marine sediment metagenome</name>
    <dbReference type="NCBI Taxonomy" id="412755"/>
    <lineage>
        <taxon>unclassified sequences</taxon>
        <taxon>metagenomes</taxon>
        <taxon>ecological metagenomes</taxon>
    </lineage>
</organism>
<reference evidence="1" key="1">
    <citation type="journal article" date="2014" name="Front. Microbiol.">
        <title>High frequency of phylogenetically diverse reductive dehalogenase-homologous genes in deep subseafloor sedimentary metagenomes.</title>
        <authorList>
            <person name="Kawai M."/>
            <person name="Futagami T."/>
            <person name="Toyoda A."/>
            <person name="Takaki Y."/>
            <person name="Nishi S."/>
            <person name="Hori S."/>
            <person name="Arai W."/>
            <person name="Tsubouchi T."/>
            <person name="Morono Y."/>
            <person name="Uchiyama I."/>
            <person name="Ito T."/>
            <person name="Fujiyama A."/>
            <person name="Inagaki F."/>
            <person name="Takami H."/>
        </authorList>
    </citation>
    <scope>NUCLEOTIDE SEQUENCE</scope>
    <source>
        <strain evidence="1">Expedition CK06-06</strain>
    </source>
</reference>
<dbReference type="EMBL" id="BARU01000040">
    <property type="protein sequence ID" value="GAH26013.1"/>
    <property type="molecule type" value="Genomic_DNA"/>
</dbReference>
<gene>
    <name evidence="1" type="ORF">S03H2_00292</name>
</gene>
<comment type="caution">
    <text evidence="1">The sequence shown here is derived from an EMBL/GenBank/DDBJ whole genome shotgun (WGS) entry which is preliminary data.</text>
</comment>
<sequence>MSDEYLGVIGHRKPRETRVGNGVVGYPVEEVPEAPPIAVPPIAPPIPPEVAPPYPPPRKPRLFYLLEQVLGQLGLLTNEVTKLRPVKPPKGVYYNSGTKTITTATAAKLDQPTPPDANYPNKEKIFDTLRRTANIRVLNEGPGDLYILATSDGATWNTNEIKVEIAERVIIEDAYEIALRADVANTKYRAVEYFLETTRVSKSALPSLVSAYQQEWDDLWEVDELPPKETTTHTAYTVPTGFKLLMKGGFASCDVGVMQRVWLCHTPGLMGDFRFDYTGAVTFVPSAEIPAGDILTYYFYNNHVKKCRGTISLIGVLEKV</sequence>
<proteinExistence type="predicted"/>
<protein>
    <submittedName>
        <fullName evidence="1">Uncharacterized protein</fullName>
    </submittedName>
</protein>
<dbReference type="AlphaFoldDB" id="X1FZ51"/>
<accession>X1FZ51</accession>
<name>X1FZ51_9ZZZZ</name>
<evidence type="ECO:0000313" key="1">
    <source>
        <dbReference type="EMBL" id="GAH26013.1"/>
    </source>
</evidence>